<proteinExistence type="predicted"/>
<dbReference type="Proteomes" id="UP000198619">
    <property type="component" value="Unassembled WGS sequence"/>
</dbReference>
<evidence type="ECO:0000256" key="1">
    <source>
        <dbReference type="ARBA" id="ARBA00004613"/>
    </source>
</evidence>
<dbReference type="Pfam" id="PF01522">
    <property type="entry name" value="Polysacc_deac_1"/>
    <property type="match status" value="1"/>
</dbReference>
<gene>
    <name evidence="4" type="ORF">SAMN04488528_102136</name>
</gene>
<dbReference type="CDD" id="cd10918">
    <property type="entry name" value="CE4_NodB_like_5s_6s"/>
    <property type="match status" value="1"/>
</dbReference>
<feature type="domain" description="NodB homology" evidence="3">
    <location>
        <begin position="127"/>
        <end position="290"/>
    </location>
</feature>
<dbReference type="PANTHER" id="PTHR34216">
    <property type="match status" value="1"/>
</dbReference>
<name>A0A1I0ZJ77_9CLOT</name>
<dbReference type="PROSITE" id="PS51677">
    <property type="entry name" value="NODB"/>
    <property type="match status" value="1"/>
</dbReference>
<dbReference type="GO" id="GO:0005975">
    <property type="term" value="P:carbohydrate metabolic process"/>
    <property type="evidence" value="ECO:0007669"/>
    <property type="project" value="InterPro"/>
</dbReference>
<dbReference type="InterPro" id="IPR011330">
    <property type="entry name" value="Glyco_hydro/deAcase_b/a-brl"/>
</dbReference>
<accession>A0A1I0ZJ77</accession>
<dbReference type="RefSeq" id="WP_177199416.1">
    <property type="nucleotide sequence ID" value="NZ_FOKI01000021.1"/>
</dbReference>
<dbReference type="Gene3D" id="3.20.20.370">
    <property type="entry name" value="Glycoside hydrolase/deacetylase"/>
    <property type="match status" value="1"/>
</dbReference>
<dbReference type="InterPro" id="IPR002509">
    <property type="entry name" value="NODB_dom"/>
</dbReference>
<comment type="subcellular location">
    <subcellularLocation>
        <location evidence="1">Secreted</location>
    </subcellularLocation>
</comment>
<dbReference type="STRING" id="84698.SAMN04488528_102136"/>
<keyword evidence="5" id="KW-1185">Reference proteome</keyword>
<evidence type="ECO:0000256" key="2">
    <source>
        <dbReference type="ARBA" id="ARBA00022729"/>
    </source>
</evidence>
<protein>
    <submittedName>
        <fullName evidence="4">Polysaccharide deacetylase</fullName>
    </submittedName>
</protein>
<dbReference type="SUPFAM" id="SSF88713">
    <property type="entry name" value="Glycoside hydrolase/deacetylase"/>
    <property type="match status" value="1"/>
</dbReference>
<reference evidence="4 5" key="1">
    <citation type="submission" date="2016-10" db="EMBL/GenBank/DDBJ databases">
        <authorList>
            <person name="de Groot N.N."/>
        </authorList>
    </citation>
    <scope>NUCLEOTIDE SEQUENCE [LARGE SCALE GENOMIC DNA]</scope>
    <source>
        <strain evidence="4 5">DSM 12271</strain>
    </source>
</reference>
<evidence type="ECO:0000313" key="5">
    <source>
        <dbReference type="Proteomes" id="UP000198619"/>
    </source>
</evidence>
<evidence type="ECO:0000259" key="3">
    <source>
        <dbReference type="PROSITE" id="PS51677"/>
    </source>
</evidence>
<dbReference type="GO" id="GO:0016810">
    <property type="term" value="F:hydrolase activity, acting on carbon-nitrogen (but not peptide) bonds"/>
    <property type="evidence" value="ECO:0007669"/>
    <property type="project" value="InterPro"/>
</dbReference>
<sequence>MKNKRYIIVLITALIILLVGILAFNAKNKTYTDYINKVNEEEPLKDDTLIEEEKNLEEDNVLLKDNSIGIPILYYHSVFEDSKKDEVVIDTEKFREQMKYLKDNNYKTLTLDETYNYIKNNEKVPEKSVVITFDDGWIDNYDNAFPILKEFNFKATIFVIADLVDAHHLYLKSDQIKEMSDYGIEFGSHTLNHDNLLDISKEKRKKTLEESKVFLEKITQKPVISIAYPFGVYDQSVLKATNDLGYKLGFTTNKGWVNNKSELLELERVYVNGNAPIEVFKERISNPNYK</sequence>
<dbReference type="InterPro" id="IPR051398">
    <property type="entry name" value="Polysacch_Deacetylase"/>
</dbReference>
<dbReference type="PANTHER" id="PTHR34216:SF3">
    <property type="entry name" value="POLY-BETA-1,6-N-ACETYL-D-GLUCOSAMINE N-DEACETYLASE"/>
    <property type="match status" value="1"/>
</dbReference>
<evidence type="ECO:0000313" key="4">
    <source>
        <dbReference type="EMBL" id="SFB25156.1"/>
    </source>
</evidence>
<dbReference type="GO" id="GO:0005576">
    <property type="term" value="C:extracellular region"/>
    <property type="evidence" value="ECO:0007669"/>
    <property type="project" value="UniProtKB-SubCell"/>
</dbReference>
<keyword evidence="2" id="KW-0732">Signal</keyword>
<dbReference type="EMBL" id="FOKI01000021">
    <property type="protein sequence ID" value="SFB25156.1"/>
    <property type="molecule type" value="Genomic_DNA"/>
</dbReference>
<dbReference type="AlphaFoldDB" id="A0A1I0ZJ77"/>
<organism evidence="4 5">
    <name type="scientific">Clostridium frigidicarnis</name>
    <dbReference type="NCBI Taxonomy" id="84698"/>
    <lineage>
        <taxon>Bacteria</taxon>
        <taxon>Bacillati</taxon>
        <taxon>Bacillota</taxon>
        <taxon>Clostridia</taxon>
        <taxon>Eubacteriales</taxon>
        <taxon>Clostridiaceae</taxon>
        <taxon>Clostridium</taxon>
    </lineage>
</organism>